<keyword evidence="2" id="KW-0812">Transmembrane</keyword>
<comment type="caution">
    <text evidence="3">The sequence shown here is derived from an EMBL/GenBank/DDBJ whole genome shotgun (WGS) entry which is preliminary data.</text>
</comment>
<dbReference type="InterPro" id="IPR017853">
    <property type="entry name" value="GH"/>
</dbReference>
<keyword evidence="2" id="KW-0472">Membrane</keyword>
<evidence type="ECO:0000256" key="2">
    <source>
        <dbReference type="SAM" id="Phobius"/>
    </source>
</evidence>
<feature type="transmembrane region" description="Helical" evidence="2">
    <location>
        <begin position="563"/>
        <end position="586"/>
    </location>
</feature>
<sequence>MKKTTVSLTCVAILLILLVCCLHTTAYTYDFSYNPGDSTAKVADPKVKQGLVKRMVSLLHFKANAERRQKQRVLALLDSLAIKDSLKVNTERLKTLIDSVSEKQDRYHNEVLLLIDSLGKIATAAREEAAQKSPPAPPAPAEPEKAEEVVTDSSTSTDADVADALNALLPAISGQTEAAKKEEKQKRESLSILRKLVNNDSAIVQHQDPHSVKYYLYSFNKQTDFYAFYNGMAPFSWRNFPFHMFNWWVYDALLLNGSTGNFKSLAAWDSSAVMLDSARKAGCNIQFTVLQDNATSVTSFLRSTQAQHTLANNIQYLLAQQKINGVNIDFRILNATDRDYFSTFISFLSRAIKVNDSSLQVTVTLNSANPVEAYDITALNAASDRFYISDSTWLTYYLNQKVPASKFVYTIPVSAGSMEPIDIISGQFEMVKENKLGGAGIRYSGDNFNYNTAWDAMLFKLTTLDSVLIKDSATAPLTLFQSLYRRLVLYNYILSNPCEECFQDLQNDSLSSATLVQYTRELGIDSIVHARNKIASKKAKTPAELKKLLITEVEYVTKELTQVLLVITILFGMLTLATAIFFILKLKNEGSDWKYKKITARVLTGLSIVLSLFLFAYVFTNDKIPLFSSSVESKERYQSVHQNADGVYYKENFYCYPDNNCANMSLYSLWGVILLGILLGVIIARFLILPLLRRSYIP</sequence>
<reference evidence="3" key="2">
    <citation type="submission" date="2020-09" db="EMBL/GenBank/DDBJ databases">
        <authorList>
            <person name="Sun Q."/>
            <person name="Zhou Y."/>
        </authorList>
    </citation>
    <scope>NUCLEOTIDE SEQUENCE</scope>
    <source>
        <strain evidence="3">CGMCC 1.15290</strain>
    </source>
</reference>
<proteinExistence type="predicted"/>
<dbReference type="EMBL" id="BMIB01000003">
    <property type="protein sequence ID" value="GGH69103.1"/>
    <property type="molecule type" value="Genomic_DNA"/>
</dbReference>
<evidence type="ECO:0000313" key="4">
    <source>
        <dbReference type="Proteomes" id="UP000627292"/>
    </source>
</evidence>
<evidence type="ECO:0008006" key="5">
    <source>
        <dbReference type="Google" id="ProtNLM"/>
    </source>
</evidence>
<gene>
    <name evidence="3" type="ORF">GCM10011379_26080</name>
</gene>
<feature type="transmembrane region" description="Helical" evidence="2">
    <location>
        <begin position="667"/>
        <end position="692"/>
    </location>
</feature>
<dbReference type="AlphaFoldDB" id="A0A917IZI2"/>
<keyword evidence="4" id="KW-1185">Reference proteome</keyword>
<dbReference type="RefSeq" id="WP_188952887.1">
    <property type="nucleotide sequence ID" value="NZ_BMIB01000003.1"/>
</dbReference>
<evidence type="ECO:0000256" key="1">
    <source>
        <dbReference type="SAM" id="MobiDB-lite"/>
    </source>
</evidence>
<feature type="region of interest" description="Disordered" evidence="1">
    <location>
        <begin position="125"/>
        <end position="155"/>
    </location>
</feature>
<keyword evidence="2" id="KW-1133">Transmembrane helix</keyword>
<name>A0A917IZI2_9BACT</name>
<evidence type="ECO:0000313" key="3">
    <source>
        <dbReference type="EMBL" id="GGH69103.1"/>
    </source>
</evidence>
<dbReference type="SUPFAM" id="SSF51445">
    <property type="entry name" value="(Trans)glycosidases"/>
    <property type="match status" value="1"/>
</dbReference>
<dbReference type="Proteomes" id="UP000627292">
    <property type="component" value="Unassembled WGS sequence"/>
</dbReference>
<feature type="transmembrane region" description="Helical" evidence="2">
    <location>
        <begin position="598"/>
        <end position="619"/>
    </location>
</feature>
<protein>
    <recommendedName>
        <fullName evidence="5">Glycosyl hydrolase family 18 (Putative chitinase)</fullName>
    </recommendedName>
</protein>
<dbReference type="Gene3D" id="3.20.20.80">
    <property type="entry name" value="Glycosidases"/>
    <property type="match status" value="1"/>
</dbReference>
<organism evidence="3 4">
    <name type="scientific">Filimonas zeae</name>
    <dbReference type="NCBI Taxonomy" id="1737353"/>
    <lineage>
        <taxon>Bacteria</taxon>
        <taxon>Pseudomonadati</taxon>
        <taxon>Bacteroidota</taxon>
        <taxon>Chitinophagia</taxon>
        <taxon>Chitinophagales</taxon>
        <taxon>Chitinophagaceae</taxon>
        <taxon>Filimonas</taxon>
    </lineage>
</organism>
<reference evidence="3" key="1">
    <citation type="journal article" date="2014" name="Int. J. Syst. Evol. Microbiol.">
        <title>Complete genome sequence of Corynebacterium casei LMG S-19264T (=DSM 44701T), isolated from a smear-ripened cheese.</title>
        <authorList>
            <consortium name="US DOE Joint Genome Institute (JGI-PGF)"/>
            <person name="Walter F."/>
            <person name="Albersmeier A."/>
            <person name="Kalinowski J."/>
            <person name="Ruckert C."/>
        </authorList>
    </citation>
    <scope>NUCLEOTIDE SEQUENCE</scope>
    <source>
        <strain evidence="3">CGMCC 1.15290</strain>
    </source>
</reference>
<accession>A0A917IZI2</accession>